<protein>
    <submittedName>
        <fullName evidence="5">DNA-binding transcriptional regulator, MarR family</fullName>
    </submittedName>
</protein>
<dbReference type="Pfam" id="PF12802">
    <property type="entry name" value="MarR_2"/>
    <property type="match status" value="1"/>
</dbReference>
<keyword evidence="2 5" id="KW-0238">DNA-binding</keyword>
<dbReference type="STRING" id="91360.SAMN05660330_01862"/>
<organism evidence="5 6">
    <name type="scientific">Desulforhopalus singaporensis</name>
    <dbReference type="NCBI Taxonomy" id="91360"/>
    <lineage>
        <taxon>Bacteria</taxon>
        <taxon>Pseudomonadati</taxon>
        <taxon>Thermodesulfobacteriota</taxon>
        <taxon>Desulfobulbia</taxon>
        <taxon>Desulfobulbales</taxon>
        <taxon>Desulfocapsaceae</taxon>
        <taxon>Desulforhopalus</taxon>
    </lineage>
</organism>
<dbReference type="AlphaFoldDB" id="A0A1H0Q7U4"/>
<dbReference type="OrthoDB" id="5521015at2"/>
<proteinExistence type="predicted"/>
<evidence type="ECO:0000313" key="5">
    <source>
        <dbReference type="EMBL" id="SDP12699.1"/>
    </source>
</evidence>
<accession>A0A1H0Q7U4</accession>
<dbReference type="InterPro" id="IPR036388">
    <property type="entry name" value="WH-like_DNA-bd_sf"/>
</dbReference>
<dbReference type="Proteomes" id="UP000199073">
    <property type="component" value="Unassembled WGS sequence"/>
</dbReference>
<reference evidence="5 6" key="1">
    <citation type="submission" date="2016-10" db="EMBL/GenBank/DDBJ databases">
        <authorList>
            <person name="de Groot N.N."/>
        </authorList>
    </citation>
    <scope>NUCLEOTIDE SEQUENCE [LARGE SCALE GENOMIC DNA]</scope>
    <source>
        <strain evidence="5 6">DSM 12130</strain>
    </source>
</reference>
<dbReference type="InterPro" id="IPR036390">
    <property type="entry name" value="WH_DNA-bd_sf"/>
</dbReference>
<evidence type="ECO:0000256" key="1">
    <source>
        <dbReference type="ARBA" id="ARBA00023015"/>
    </source>
</evidence>
<sequence>MTIETLTNQLIELYDKVSSWEHSVVKDSGLSPAQMHTIEVIGHRKNLRMKELAEKLGVTTGTLTIGVDNLEKLGLVARKPHTTDRRSFFVVLTTEGKRIFAEHHRFHEDFTREISVELDNHEVEALCGLLGKVLDKM</sequence>
<dbReference type="PROSITE" id="PS50995">
    <property type="entry name" value="HTH_MARR_2"/>
    <property type="match status" value="1"/>
</dbReference>
<gene>
    <name evidence="5" type="ORF">SAMN05660330_01862</name>
</gene>
<dbReference type="PANTHER" id="PTHR42756">
    <property type="entry name" value="TRANSCRIPTIONAL REGULATOR, MARR"/>
    <property type="match status" value="1"/>
</dbReference>
<dbReference type="GO" id="GO:0003700">
    <property type="term" value="F:DNA-binding transcription factor activity"/>
    <property type="evidence" value="ECO:0007669"/>
    <property type="project" value="InterPro"/>
</dbReference>
<dbReference type="RefSeq" id="WP_092222093.1">
    <property type="nucleotide sequence ID" value="NZ_FNJI01000011.1"/>
</dbReference>
<keyword evidence="3" id="KW-0804">Transcription</keyword>
<dbReference type="PANTHER" id="PTHR42756:SF1">
    <property type="entry name" value="TRANSCRIPTIONAL REPRESSOR OF EMRAB OPERON"/>
    <property type="match status" value="1"/>
</dbReference>
<dbReference type="PRINTS" id="PR00598">
    <property type="entry name" value="HTHMARR"/>
</dbReference>
<evidence type="ECO:0000313" key="6">
    <source>
        <dbReference type="Proteomes" id="UP000199073"/>
    </source>
</evidence>
<evidence type="ECO:0000256" key="3">
    <source>
        <dbReference type="ARBA" id="ARBA00023163"/>
    </source>
</evidence>
<keyword evidence="1" id="KW-0805">Transcription regulation</keyword>
<dbReference type="Gene3D" id="1.10.10.10">
    <property type="entry name" value="Winged helix-like DNA-binding domain superfamily/Winged helix DNA-binding domain"/>
    <property type="match status" value="1"/>
</dbReference>
<evidence type="ECO:0000259" key="4">
    <source>
        <dbReference type="PROSITE" id="PS50995"/>
    </source>
</evidence>
<dbReference type="GO" id="GO:0003677">
    <property type="term" value="F:DNA binding"/>
    <property type="evidence" value="ECO:0007669"/>
    <property type="project" value="UniProtKB-KW"/>
</dbReference>
<evidence type="ECO:0000256" key="2">
    <source>
        <dbReference type="ARBA" id="ARBA00023125"/>
    </source>
</evidence>
<name>A0A1H0Q7U4_9BACT</name>
<dbReference type="EMBL" id="FNJI01000011">
    <property type="protein sequence ID" value="SDP12699.1"/>
    <property type="molecule type" value="Genomic_DNA"/>
</dbReference>
<feature type="domain" description="HTH marR-type" evidence="4">
    <location>
        <begin position="1"/>
        <end position="135"/>
    </location>
</feature>
<dbReference type="SMART" id="SM00347">
    <property type="entry name" value="HTH_MARR"/>
    <property type="match status" value="1"/>
</dbReference>
<dbReference type="SUPFAM" id="SSF46785">
    <property type="entry name" value="Winged helix' DNA-binding domain"/>
    <property type="match status" value="1"/>
</dbReference>
<dbReference type="InterPro" id="IPR000835">
    <property type="entry name" value="HTH_MarR-typ"/>
</dbReference>
<keyword evidence="6" id="KW-1185">Reference proteome</keyword>